<dbReference type="InterPro" id="IPR023203">
    <property type="entry name" value="TTHA0068_sf"/>
</dbReference>
<dbReference type="EMBL" id="CP003614">
    <property type="protein sequence ID" value="AFZ04691.1"/>
    <property type="molecule type" value="Genomic_DNA"/>
</dbReference>
<dbReference type="eggNOG" id="COG1547">
    <property type="taxonomic scope" value="Bacteria"/>
</dbReference>
<dbReference type="PANTHER" id="PTHR34796:SF1">
    <property type="entry name" value="EXPRESSED PROTEIN"/>
    <property type="match status" value="1"/>
</dbReference>
<accession>K9VA22</accession>
<dbReference type="Proteomes" id="UP000010478">
    <property type="component" value="Chromosome"/>
</dbReference>
<evidence type="ECO:0008006" key="3">
    <source>
        <dbReference type="Google" id="ProtNLM"/>
    </source>
</evidence>
<sequence length="146" mass="16305">MTEEIPLEFCQGIEQFNCQEFYACHDTLEALWMEADEPEKRFYQGILQIAVALYHLGNQNWRGAVILLGEGINRLSYYQPSYAGIAVEDLLGQSAKLLSALQQAGPEKVAEFVPLFAGTEVAGLQLPRIIKVEGETRLRKGDSNGR</sequence>
<dbReference type="RefSeq" id="WP_015174030.1">
    <property type="nucleotide sequence ID" value="NC_019729.1"/>
</dbReference>
<dbReference type="STRING" id="179408.Osc7112_0046"/>
<dbReference type="PATRIC" id="fig|179408.3.peg.61"/>
<dbReference type="PANTHER" id="PTHR34796">
    <property type="entry name" value="EXPRESSED PROTEIN"/>
    <property type="match status" value="1"/>
</dbReference>
<organism evidence="1 2">
    <name type="scientific">Phormidium nigroviride PCC 7112</name>
    <dbReference type="NCBI Taxonomy" id="179408"/>
    <lineage>
        <taxon>Bacteria</taxon>
        <taxon>Bacillati</taxon>
        <taxon>Cyanobacteriota</taxon>
        <taxon>Cyanophyceae</taxon>
        <taxon>Oscillatoriophycideae</taxon>
        <taxon>Oscillatoriales</taxon>
        <taxon>Oscillatoriaceae</taxon>
        <taxon>Phormidium</taxon>
    </lineage>
</organism>
<reference evidence="1 2" key="1">
    <citation type="submission" date="2012-05" db="EMBL/GenBank/DDBJ databases">
        <title>Finished chromosome of genome of Oscillatoria sp. PCC 7112.</title>
        <authorList>
            <consortium name="US DOE Joint Genome Institute"/>
            <person name="Gugger M."/>
            <person name="Coursin T."/>
            <person name="Rippka R."/>
            <person name="Tandeau De Marsac N."/>
            <person name="Huntemann M."/>
            <person name="Wei C.-L."/>
            <person name="Han J."/>
            <person name="Detter J.C."/>
            <person name="Han C."/>
            <person name="Tapia R."/>
            <person name="Davenport K."/>
            <person name="Daligault H."/>
            <person name="Erkkila T."/>
            <person name="Gu W."/>
            <person name="Munk A.C.C."/>
            <person name="Teshima H."/>
            <person name="Xu Y."/>
            <person name="Chain P."/>
            <person name="Chen A."/>
            <person name="Krypides N."/>
            <person name="Mavromatis K."/>
            <person name="Markowitz V."/>
            <person name="Szeto E."/>
            <person name="Ivanova N."/>
            <person name="Mikhailova N."/>
            <person name="Ovchinnikova G."/>
            <person name="Pagani I."/>
            <person name="Pati A."/>
            <person name="Goodwin L."/>
            <person name="Peters L."/>
            <person name="Pitluck S."/>
            <person name="Woyke T."/>
            <person name="Kerfeld C."/>
        </authorList>
    </citation>
    <scope>NUCLEOTIDE SEQUENCE [LARGE SCALE GENOMIC DNA]</scope>
    <source>
        <strain evidence="1 2">PCC 7112</strain>
    </source>
</reference>
<keyword evidence="2" id="KW-1185">Reference proteome</keyword>
<dbReference type="HOGENOM" id="CLU_125317_1_0_3"/>
<name>K9VA22_9CYAN</name>
<dbReference type="Pfam" id="PF03745">
    <property type="entry name" value="DUF309"/>
    <property type="match status" value="1"/>
</dbReference>
<protein>
    <recommendedName>
        <fullName evidence="3">DUF309 domain-containing protein</fullName>
    </recommendedName>
</protein>
<dbReference type="InterPro" id="IPR005500">
    <property type="entry name" value="DUF309"/>
</dbReference>
<proteinExistence type="predicted"/>
<dbReference type="Gene3D" id="1.10.3450.10">
    <property type="entry name" value="TTHA0068-like"/>
    <property type="match status" value="1"/>
</dbReference>
<gene>
    <name evidence="1" type="ORF">Osc7112_0046</name>
</gene>
<evidence type="ECO:0000313" key="2">
    <source>
        <dbReference type="Proteomes" id="UP000010478"/>
    </source>
</evidence>
<evidence type="ECO:0000313" key="1">
    <source>
        <dbReference type="EMBL" id="AFZ04691.1"/>
    </source>
</evidence>
<dbReference type="AlphaFoldDB" id="K9VA22"/>
<dbReference type="SUPFAM" id="SSF140663">
    <property type="entry name" value="TTHA0068-like"/>
    <property type="match status" value="1"/>
</dbReference>
<dbReference type="OrthoDB" id="165483at2"/>
<dbReference type="KEGG" id="oni:Osc7112_0046"/>